<comment type="caution">
    <text evidence="3">The sequence shown here is derived from an EMBL/GenBank/DDBJ whole genome shotgun (WGS) entry which is preliminary data.</text>
</comment>
<gene>
    <name evidence="3" type="ORF">QTG54_008071</name>
</gene>
<evidence type="ECO:0000313" key="3">
    <source>
        <dbReference type="EMBL" id="KAK1741593.1"/>
    </source>
</evidence>
<evidence type="ECO:0000313" key="4">
    <source>
        <dbReference type="Proteomes" id="UP001224775"/>
    </source>
</evidence>
<feature type="coiled-coil region" evidence="1">
    <location>
        <begin position="326"/>
        <end position="353"/>
    </location>
</feature>
<keyword evidence="1" id="KW-0175">Coiled coil</keyword>
<dbReference type="Proteomes" id="UP001224775">
    <property type="component" value="Unassembled WGS sequence"/>
</dbReference>
<keyword evidence="4" id="KW-1185">Reference proteome</keyword>
<accession>A0AAD8Y8G6</accession>
<feature type="compositionally biased region" description="Low complexity" evidence="2">
    <location>
        <begin position="79"/>
        <end position="88"/>
    </location>
</feature>
<dbReference type="PANTHER" id="PTHR47026">
    <property type="entry name" value="PIGMENTOSA GTPASE REGULATOR-LIKE PROTEIN, PUTATIVE-RELATED"/>
    <property type="match status" value="1"/>
</dbReference>
<proteinExistence type="predicted"/>
<dbReference type="PANTHER" id="PTHR47026:SF2">
    <property type="entry name" value="FLAGELLAR ASSOCIATED PROTEIN"/>
    <property type="match status" value="1"/>
</dbReference>
<sequence length="395" mass="45818">MMRYTRNELRALHSIFSYHADKVDIHYDENDSASPLFIYPSQIFTVINELGRNEKELSRMNKALTEFQEQQQLQRRDPSSSTAACGSSDSSTITIASLQSNISEPNAVQIVAEVPVGCITFESFASIIDQGWKTQTNDDDECHMHFLGIVNQYQNRCDSEGKYLLAKDFMDQLSSLQKEEENRVVDKVQNMRMVDRAKIVEAHEKQLDEFAQNWDEYLTGFEQKSQEYMAEMQQTHEQQLDSLRKNLTHEIASKPKKWSKDLMDCRKSLENVAKQASAGRPSVSYTQLYREAQQIKQVSDALHEKEEADMNSKFNSVLSAKVRNLEKKQQAEMAALTKKIETKRREVTKKRKEDTLRLQQRNRNIVKMLDAKNKLECSKVASDIQLRMKRVLKQR</sequence>
<evidence type="ECO:0000256" key="2">
    <source>
        <dbReference type="SAM" id="MobiDB-lite"/>
    </source>
</evidence>
<name>A0AAD8Y8G6_9STRA</name>
<feature type="region of interest" description="Disordered" evidence="2">
    <location>
        <begin position="68"/>
        <end position="88"/>
    </location>
</feature>
<dbReference type="AlphaFoldDB" id="A0AAD8Y8G6"/>
<evidence type="ECO:0000256" key="1">
    <source>
        <dbReference type="SAM" id="Coils"/>
    </source>
</evidence>
<reference evidence="3" key="1">
    <citation type="submission" date="2023-06" db="EMBL/GenBank/DDBJ databases">
        <title>Survivors Of The Sea: Transcriptome response of Skeletonema marinoi to long-term dormancy.</title>
        <authorList>
            <person name="Pinder M.I.M."/>
            <person name="Kourtchenko O."/>
            <person name="Robertson E.K."/>
            <person name="Larsson T."/>
            <person name="Maumus F."/>
            <person name="Osuna-Cruz C.M."/>
            <person name="Vancaester E."/>
            <person name="Stenow R."/>
            <person name="Vandepoele K."/>
            <person name="Ploug H."/>
            <person name="Bruchert V."/>
            <person name="Godhe A."/>
            <person name="Topel M."/>
        </authorList>
    </citation>
    <scope>NUCLEOTIDE SEQUENCE</scope>
    <source>
        <strain evidence="3">R05AC</strain>
    </source>
</reference>
<organism evidence="3 4">
    <name type="scientific">Skeletonema marinoi</name>
    <dbReference type="NCBI Taxonomy" id="267567"/>
    <lineage>
        <taxon>Eukaryota</taxon>
        <taxon>Sar</taxon>
        <taxon>Stramenopiles</taxon>
        <taxon>Ochrophyta</taxon>
        <taxon>Bacillariophyta</taxon>
        <taxon>Coscinodiscophyceae</taxon>
        <taxon>Thalassiosirophycidae</taxon>
        <taxon>Thalassiosirales</taxon>
        <taxon>Skeletonemataceae</taxon>
        <taxon>Skeletonema</taxon>
        <taxon>Skeletonema marinoi-dohrnii complex</taxon>
    </lineage>
</organism>
<protein>
    <submittedName>
        <fullName evidence="3">Uncharacterized protein</fullName>
    </submittedName>
</protein>
<dbReference type="EMBL" id="JATAAI010000013">
    <property type="protein sequence ID" value="KAK1741593.1"/>
    <property type="molecule type" value="Genomic_DNA"/>
</dbReference>